<dbReference type="EMBL" id="ALBS01000002">
    <property type="protein sequence ID" value="EJT53309.1"/>
    <property type="molecule type" value="Genomic_DNA"/>
</dbReference>
<dbReference type="PROSITE" id="PS51419">
    <property type="entry name" value="RAB"/>
    <property type="match status" value="1"/>
</dbReference>
<dbReference type="SMART" id="SM00175">
    <property type="entry name" value="RAB"/>
    <property type="match status" value="1"/>
</dbReference>
<dbReference type="PROSITE" id="PS51421">
    <property type="entry name" value="RAS"/>
    <property type="match status" value="1"/>
</dbReference>
<dbReference type="GO" id="GO:0005525">
    <property type="term" value="F:GTP binding"/>
    <property type="evidence" value="ECO:0007669"/>
    <property type="project" value="UniProtKB-KW"/>
</dbReference>
<dbReference type="SUPFAM" id="SSF52540">
    <property type="entry name" value="P-loop containing nucleoside triphosphate hydrolases"/>
    <property type="match status" value="1"/>
</dbReference>
<keyword evidence="2" id="KW-0547">Nucleotide-binding</keyword>
<keyword evidence="4" id="KW-0449">Lipoprotein</keyword>
<reference evidence="6 7" key="1">
    <citation type="journal article" date="2012" name="Eukaryot. Cell">
        <title>Draft genome sequence of CBS 2479, the standard type strain of Trichosporon asahii.</title>
        <authorList>
            <person name="Yang R.Y."/>
            <person name="Li H.T."/>
            <person name="Zhu H."/>
            <person name="Zhou G.P."/>
            <person name="Wang M."/>
            <person name="Wang L."/>
        </authorList>
    </citation>
    <scope>NUCLEOTIDE SEQUENCE [LARGE SCALE GENOMIC DNA]</scope>
    <source>
        <strain evidence="7">ATCC 90039 / CBS 2479 / JCM 2466 / KCTC 7840 / NCYC 2677 / UAMH 7654</strain>
    </source>
</reference>
<dbReference type="InterPro" id="IPR003578">
    <property type="entry name" value="Small_GTPase_Rho"/>
</dbReference>
<evidence type="ECO:0000256" key="1">
    <source>
        <dbReference type="ARBA" id="ARBA00022481"/>
    </source>
</evidence>
<dbReference type="PRINTS" id="PR00449">
    <property type="entry name" value="RASTRNSFRMNG"/>
</dbReference>
<dbReference type="SMART" id="SM00173">
    <property type="entry name" value="RAS"/>
    <property type="match status" value="1"/>
</dbReference>
<dbReference type="Proteomes" id="UP000002748">
    <property type="component" value="Unassembled WGS sequence"/>
</dbReference>
<sequence length="195" mass="21780">MAATRSIKLGDGAVGKTCLLISYTTNAFPGEYVPTVFDNYSSQVIVDGMTVSLGLWDTAGQEDYDRLRPLSYPQTDVFLLCFSVVSPASFENIRTKWEPEIRHHSPGTPIILVATKLDLREDPVAIEKMRERRQQPVQYAQGLAMHNDIKAARYLECSALTQMGLKTVFDEAIRTVLNPGRRSGKPKQRNGCVLM</sequence>
<evidence type="ECO:0000256" key="5">
    <source>
        <dbReference type="ARBA" id="ARBA00023289"/>
    </source>
</evidence>
<evidence type="ECO:0000313" key="6">
    <source>
        <dbReference type="EMBL" id="EJT53309.1"/>
    </source>
</evidence>
<name>J8TSV9_TRIAS</name>
<dbReference type="VEuPathDB" id="FungiDB:A1Q1_05272"/>
<dbReference type="NCBIfam" id="TIGR00231">
    <property type="entry name" value="small_GTP"/>
    <property type="match status" value="1"/>
</dbReference>
<dbReference type="RefSeq" id="XP_014184222.1">
    <property type="nucleotide sequence ID" value="XM_014328747.1"/>
</dbReference>
<dbReference type="AlphaFoldDB" id="J8TSV9"/>
<keyword evidence="5" id="KW-0636">Prenylation</keyword>
<organism evidence="6 7">
    <name type="scientific">Trichosporon asahii var. asahii (strain ATCC 90039 / CBS 2479 / JCM 2466 / KCTC 7840 / NBRC 103889/ NCYC 2677 / UAMH 7654)</name>
    <name type="common">Yeast</name>
    <dbReference type="NCBI Taxonomy" id="1186058"/>
    <lineage>
        <taxon>Eukaryota</taxon>
        <taxon>Fungi</taxon>
        <taxon>Dikarya</taxon>
        <taxon>Basidiomycota</taxon>
        <taxon>Agaricomycotina</taxon>
        <taxon>Tremellomycetes</taxon>
        <taxon>Trichosporonales</taxon>
        <taxon>Trichosporonaceae</taxon>
        <taxon>Trichosporon</taxon>
    </lineage>
</organism>
<comment type="caution">
    <text evidence="6">The sequence shown here is derived from an EMBL/GenBank/DDBJ whole genome shotgun (WGS) entry which is preliminary data.</text>
</comment>
<evidence type="ECO:0000313" key="7">
    <source>
        <dbReference type="Proteomes" id="UP000002748"/>
    </source>
</evidence>
<dbReference type="KEGG" id="tasa:A1Q1_05272"/>
<accession>J8TSV9</accession>
<dbReference type="Pfam" id="PF00071">
    <property type="entry name" value="Ras"/>
    <property type="match status" value="1"/>
</dbReference>
<dbReference type="InterPro" id="IPR027417">
    <property type="entry name" value="P-loop_NTPase"/>
</dbReference>
<dbReference type="PROSITE" id="PS51420">
    <property type="entry name" value="RHO"/>
    <property type="match status" value="1"/>
</dbReference>
<dbReference type="GO" id="GO:0003924">
    <property type="term" value="F:GTPase activity"/>
    <property type="evidence" value="ECO:0007669"/>
    <property type="project" value="InterPro"/>
</dbReference>
<keyword evidence="1" id="KW-0488">Methylation</keyword>
<evidence type="ECO:0000256" key="4">
    <source>
        <dbReference type="ARBA" id="ARBA00023288"/>
    </source>
</evidence>
<dbReference type="GeneID" id="25988784"/>
<proteinExistence type="predicted"/>
<dbReference type="InterPro" id="IPR005225">
    <property type="entry name" value="Small_GTP-bd"/>
</dbReference>
<dbReference type="SMART" id="SM00174">
    <property type="entry name" value="RHO"/>
    <property type="match status" value="1"/>
</dbReference>
<gene>
    <name evidence="6" type="ORF">A1Q1_05272</name>
</gene>
<dbReference type="HOGENOM" id="CLU_041217_21_3_1"/>
<dbReference type="FunFam" id="3.40.50.300:FF:000088">
    <property type="entry name" value="Ras-related C3 botulinum toxin substrate 1"/>
    <property type="match status" value="1"/>
</dbReference>
<dbReference type="OrthoDB" id="8830751at2759"/>
<evidence type="ECO:0000256" key="2">
    <source>
        <dbReference type="ARBA" id="ARBA00022741"/>
    </source>
</evidence>
<protein>
    <submittedName>
        <fullName evidence="6">Small GTPase</fullName>
    </submittedName>
</protein>
<evidence type="ECO:0000256" key="3">
    <source>
        <dbReference type="ARBA" id="ARBA00023134"/>
    </source>
</evidence>
<keyword evidence="3" id="KW-0342">GTP-binding</keyword>
<dbReference type="GO" id="GO:0007264">
    <property type="term" value="P:small GTPase-mediated signal transduction"/>
    <property type="evidence" value="ECO:0007669"/>
    <property type="project" value="InterPro"/>
</dbReference>
<dbReference type="PANTHER" id="PTHR24072">
    <property type="entry name" value="RHO FAMILY GTPASE"/>
    <property type="match status" value="1"/>
</dbReference>
<dbReference type="Gene3D" id="3.40.50.300">
    <property type="entry name" value="P-loop containing nucleotide triphosphate hydrolases"/>
    <property type="match status" value="1"/>
</dbReference>
<dbReference type="InterPro" id="IPR001806">
    <property type="entry name" value="Small_GTPase"/>
</dbReference>